<dbReference type="Proteomes" id="UP000799537">
    <property type="component" value="Unassembled WGS sequence"/>
</dbReference>
<keyword evidence="3" id="KW-1185">Reference proteome</keyword>
<reference evidence="2" key="1">
    <citation type="journal article" date="2020" name="Stud. Mycol.">
        <title>101 Dothideomycetes genomes: a test case for predicting lifestyles and emergence of pathogens.</title>
        <authorList>
            <person name="Haridas S."/>
            <person name="Albert R."/>
            <person name="Binder M."/>
            <person name="Bloem J."/>
            <person name="Labutti K."/>
            <person name="Salamov A."/>
            <person name="Andreopoulos B."/>
            <person name="Baker S."/>
            <person name="Barry K."/>
            <person name="Bills G."/>
            <person name="Bluhm B."/>
            <person name="Cannon C."/>
            <person name="Castanera R."/>
            <person name="Culley D."/>
            <person name="Daum C."/>
            <person name="Ezra D."/>
            <person name="Gonzalez J."/>
            <person name="Henrissat B."/>
            <person name="Kuo A."/>
            <person name="Liang C."/>
            <person name="Lipzen A."/>
            <person name="Lutzoni F."/>
            <person name="Magnuson J."/>
            <person name="Mondo S."/>
            <person name="Nolan M."/>
            <person name="Ohm R."/>
            <person name="Pangilinan J."/>
            <person name="Park H.-J."/>
            <person name="Ramirez L."/>
            <person name="Alfaro M."/>
            <person name="Sun H."/>
            <person name="Tritt A."/>
            <person name="Yoshinaga Y."/>
            <person name="Zwiers L.-H."/>
            <person name="Turgeon B."/>
            <person name="Goodwin S."/>
            <person name="Spatafora J."/>
            <person name="Crous P."/>
            <person name="Grigoriev I."/>
        </authorList>
    </citation>
    <scope>NUCLEOTIDE SEQUENCE</scope>
    <source>
        <strain evidence="2">ATCC 36951</strain>
    </source>
</reference>
<dbReference type="GeneID" id="54559557"/>
<proteinExistence type="predicted"/>
<keyword evidence="1" id="KW-0732">Signal</keyword>
<evidence type="ECO:0000256" key="1">
    <source>
        <dbReference type="SAM" id="SignalP"/>
    </source>
</evidence>
<dbReference type="RefSeq" id="XP_033668409.1">
    <property type="nucleotide sequence ID" value="XM_033806285.1"/>
</dbReference>
<sequence>MHPTLTTLTLLATALSYATAQVAPNTQSCVATDHGAFASYGVNIGITWADGAGCDSVYNELSGNTANGITNWQCEADANGNTQLYFNAPVDEGGDLNSALENQYPTVEGGV</sequence>
<accession>A0A6A6CMY8</accession>
<protein>
    <submittedName>
        <fullName evidence="2">Uncharacterized protein</fullName>
    </submittedName>
</protein>
<dbReference type="EMBL" id="ML993593">
    <property type="protein sequence ID" value="KAF2167520.1"/>
    <property type="molecule type" value="Genomic_DNA"/>
</dbReference>
<evidence type="ECO:0000313" key="3">
    <source>
        <dbReference type="Proteomes" id="UP000799537"/>
    </source>
</evidence>
<evidence type="ECO:0000313" key="2">
    <source>
        <dbReference type="EMBL" id="KAF2167520.1"/>
    </source>
</evidence>
<feature type="signal peptide" evidence="1">
    <location>
        <begin position="1"/>
        <end position="20"/>
    </location>
</feature>
<organism evidence="2 3">
    <name type="scientific">Zasmidium cellare ATCC 36951</name>
    <dbReference type="NCBI Taxonomy" id="1080233"/>
    <lineage>
        <taxon>Eukaryota</taxon>
        <taxon>Fungi</taxon>
        <taxon>Dikarya</taxon>
        <taxon>Ascomycota</taxon>
        <taxon>Pezizomycotina</taxon>
        <taxon>Dothideomycetes</taxon>
        <taxon>Dothideomycetidae</taxon>
        <taxon>Mycosphaerellales</taxon>
        <taxon>Mycosphaerellaceae</taxon>
        <taxon>Zasmidium</taxon>
    </lineage>
</organism>
<gene>
    <name evidence="2" type="ORF">M409DRAFT_22328</name>
</gene>
<feature type="chain" id="PRO_5025414378" evidence="1">
    <location>
        <begin position="21"/>
        <end position="111"/>
    </location>
</feature>
<name>A0A6A6CMY8_ZASCE</name>
<dbReference type="AlphaFoldDB" id="A0A6A6CMY8"/>
<dbReference type="OrthoDB" id="3945446at2759"/>